<gene>
    <name evidence="8" type="ORF">FOZ74_00660</name>
</gene>
<feature type="transmembrane region" description="Helical" evidence="6">
    <location>
        <begin position="12"/>
        <end position="33"/>
    </location>
</feature>
<dbReference type="EMBL" id="CP042344">
    <property type="protein sequence ID" value="QEA11675.1"/>
    <property type="molecule type" value="Genomic_DNA"/>
</dbReference>
<evidence type="ECO:0000256" key="4">
    <source>
        <dbReference type="ARBA" id="ARBA00022989"/>
    </source>
</evidence>
<dbReference type="Pfam" id="PF00892">
    <property type="entry name" value="EamA"/>
    <property type="match status" value="2"/>
</dbReference>
<protein>
    <submittedName>
        <fullName evidence="8">DMT family transporter</fullName>
    </submittedName>
</protein>
<sequence length="313" mass="33271">MAAHTAARQRLGFWLGVFGMVLFSVTVPATRLATGSDADPQLSPWFVTAGRAALAGLLSLAFLLWTRSPWPARHQWRPLLLALLGNVLLWPLLAALALRSVTAVHAAVIVAVIPLATAVFAAVVLHERERLGFWLCALLGVALVVVFSLIRAGAEGGFGFAAADLLLAGAVLASSFGYVYGAQVTPELGAERVICWMCALALPASLPLALWLWPEGPALAAVRWPAWAGLVYVGAVSMWSGFFAWFRGLQWGGTMRVSQVLLLQPFLAMVFAVPLLGEHIDALSLGFALAVVATVFVGRRFSGAARPVRAEAP</sequence>
<feature type="domain" description="EamA" evidence="7">
    <location>
        <begin position="12"/>
        <end position="147"/>
    </location>
</feature>
<accession>A0A5B8RTW2</accession>
<dbReference type="PANTHER" id="PTHR32322:SF2">
    <property type="entry name" value="EAMA DOMAIN-CONTAINING PROTEIN"/>
    <property type="match status" value="1"/>
</dbReference>
<evidence type="ECO:0000256" key="5">
    <source>
        <dbReference type="ARBA" id="ARBA00023136"/>
    </source>
</evidence>
<evidence type="ECO:0000313" key="8">
    <source>
        <dbReference type="EMBL" id="QEA11675.1"/>
    </source>
</evidence>
<proteinExistence type="inferred from homology"/>
<reference evidence="8 9" key="1">
    <citation type="submission" date="2019-07" db="EMBL/GenBank/DDBJ databases">
        <title>Complete genome sequence of Comamonas sp. NLF 7-7 isolated from livestock.</title>
        <authorList>
            <person name="Kim D.H."/>
            <person name="Kim J.G."/>
        </authorList>
    </citation>
    <scope>NUCLEOTIDE SEQUENCE [LARGE SCALE GENOMIC DNA]</scope>
    <source>
        <strain evidence="8 9">NLF 7-7</strain>
    </source>
</reference>
<feature type="transmembrane region" description="Helical" evidence="6">
    <location>
        <begin position="45"/>
        <end position="66"/>
    </location>
</feature>
<keyword evidence="3 6" id="KW-0812">Transmembrane</keyword>
<dbReference type="InterPro" id="IPR037185">
    <property type="entry name" value="EmrE-like"/>
</dbReference>
<evidence type="ECO:0000256" key="2">
    <source>
        <dbReference type="ARBA" id="ARBA00007362"/>
    </source>
</evidence>
<feature type="transmembrane region" description="Helical" evidence="6">
    <location>
        <begin position="158"/>
        <end position="181"/>
    </location>
</feature>
<feature type="transmembrane region" description="Helical" evidence="6">
    <location>
        <begin position="132"/>
        <end position="152"/>
    </location>
</feature>
<feature type="domain" description="EamA" evidence="7">
    <location>
        <begin position="163"/>
        <end position="296"/>
    </location>
</feature>
<dbReference type="RefSeq" id="WP_146911196.1">
    <property type="nucleotide sequence ID" value="NZ_CP042344.1"/>
</dbReference>
<evidence type="ECO:0000256" key="3">
    <source>
        <dbReference type="ARBA" id="ARBA00022692"/>
    </source>
</evidence>
<feature type="transmembrane region" description="Helical" evidence="6">
    <location>
        <begin position="78"/>
        <end position="98"/>
    </location>
</feature>
<evidence type="ECO:0000256" key="1">
    <source>
        <dbReference type="ARBA" id="ARBA00004141"/>
    </source>
</evidence>
<dbReference type="OrthoDB" id="9784288at2"/>
<feature type="transmembrane region" description="Helical" evidence="6">
    <location>
        <begin position="104"/>
        <end position="125"/>
    </location>
</feature>
<name>A0A5B8RTW2_9BURK</name>
<dbReference type="InterPro" id="IPR050638">
    <property type="entry name" value="AA-Vitamin_Transporters"/>
</dbReference>
<comment type="subcellular location">
    <subcellularLocation>
        <location evidence="1">Membrane</location>
        <topology evidence="1">Multi-pass membrane protein</topology>
    </subcellularLocation>
</comment>
<feature type="transmembrane region" description="Helical" evidence="6">
    <location>
        <begin position="225"/>
        <end position="245"/>
    </location>
</feature>
<evidence type="ECO:0000313" key="9">
    <source>
        <dbReference type="Proteomes" id="UP000321199"/>
    </source>
</evidence>
<keyword evidence="9" id="KW-1185">Reference proteome</keyword>
<keyword evidence="4 6" id="KW-1133">Transmembrane helix</keyword>
<dbReference type="PANTHER" id="PTHR32322">
    <property type="entry name" value="INNER MEMBRANE TRANSPORTER"/>
    <property type="match status" value="1"/>
</dbReference>
<dbReference type="Proteomes" id="UP000321199">
    <property type="component" value="Chromosome"/>
</dbReference>
<comment type="similarity">
    <text evidence="2">Belongs to the EamA transporter family.</text>
</comment>
<dbReference type="KEGG" id="cof:FOZ74_00660"/>
<evidence type="ECO:0000259" key="7">
    <source>
        <dbReference type="Pfam" id="PF00892"/>
    </source>
</evidence>
<keyword evidence="5 6" id="KW-0472">Membrane</keyword>
<organism evidence="8 9">
    <name type="scientific">Comamonas flocculans</name>
    <dbReference type="NCBI Taxonomy" id="2597701"/>
    <lineage>
        <taxon>Bacteria</taxon>
        <taxon>Pseudomonadati</taxon>
        <taxon>Pseudomonadota</taxon>
        <taxon>Betaproteobacteria</taxon>
        <taxon>Burkholderiales</taxon>
        <taxon>Comamonadaceae</taxon>
        <taxon>Comamonas</taxon>
    </lineage>
</organism>
<dbReference type="GO" id="GO:0016020">
    <property type="term" value="C:membrane"/>
    <property type="evidence" value="ECO:0007669"/>
    <property type="project" value="UniProtKB-SubCell"/>
</dbReference>
<dbReference type="AlphaFoldDB" id="A0A5B8RTW2"/>
<feature type="transmembrane region" description="Helical" evidence="6">
    <location>
        <begin position="193"/>
        <end position="213"/>
    </location>
</feature>
<feature type="transmembrane region" description="Helical" evidence="6">
    <location>
        <begin position="282"/>
        <end position="299"/>
    </location>
</feature>
<dbReference type="SUPFAM" id="SSF103481">
    <property type="entry name" value="Multidrug resistance efflux transporter EmrE"/>
    <property type="match status" value="2"/>
</dbReference>
<feature type="transmembrane region" description="Helical" evidence="6">
    <location>
        <begin position="257"/>
        <end position="276"/>
    </location>
</feature>
<evidence type="ECO:0000256" key="6">
    <source>
        <dbReference type="SAM" id="Phobius"/>
    </source>
</evidence>
<dbReference type="InterPro" id="IPR000620">
    <property type="entry name" value="EamA_dom"/>
</dbReference>